<dbReference type="InterPro" id="IPR036271">
    <property type="entry name" value="Tet_transcr_reg_TetR-rel_C_sf"/>
</dbReference>
<dbReference type="PROSITE" id="PS50977">
    <property type="entry name" value="HTH_TETR_2"/>
    <property type="match status" value="1"/>
</dbReference>
<dbReference type="InterPro" id="IPR001647">
    <property type="entry name" value="HTH_TetR"/>
</dbReference>
<dbReference type="PANTHER" id="PTHR30055">
    <property type="entry name" value="HTH-TYPE TRANSCRIPTIONAL REGULATOR RUTR"/>
    <property type="match status" value="1"/>
</dbReference>
<dbReference type="Gene3D" id="1.10.10.60">
    <property type="entry name" value="Homeodomain-like"/>
    <property type="match status" value="1"/>
</dbReference>
<keyword evidence="1 2" id="KW-0238">DNA-binding</keyword>
<dbReference type="Pfam" id="PF14246">
    <property type="entry name" value="TetR_C_7"/>
    <property type="match status" value="1"/>
</dbReference>
<dbReference type="InterPro" id="IPR009057">
    <property type="entry name" value="Homeodomain-like_sf"/>
</dbReference>
<reference evidence="5" key="1">
    <citation type="journal article" date="2019" name="Int. J. Syst. Evol. Microbiol.">
        <title>The Global Catalogue of Microorganisms (GCM) 10K type strain sequencing project: providing services to taxonomists for standard genome sequencing and annotation.</title>
        <authorList>
            <consortium name="The Broad Institute Genomics Platform"/>
            <consortium name="The Broad Institute Genome Sequencing Center for Infectious Disease"/>
            <person name="Wu L."/>
            <person name="Ma J."/>
        </authorList>
    </citation>
    <scope>NUCLEOTIDE SEQUENCE [LARGE SCALE GENOMIC DNA]</scope>
    <source>
        <strain evidence="5">JCM 16898</strain>
    </source>
</reference>
<gene>
    <name evidence="4" type="ORF">GCM10022222_55670</name>
</gene>
<dbReference type="SUPFAM" id="SSF46689">
    <property type="entry name" value="Homeodomain-like"/>
    <property type="match status" value="1"/>
</dbReference>
<evidence type="ECO:0000256" key="2">
    <source>
        <dbReference type="PROSITE-ProRule" id="PRU00335"/>
    </source>
</evidence>
<dbReference type="Gene3D" id="1.10.357.10">
    <property type="entry name" value="Tetracycline Repressor, domain 2"/>
    <property type="match status" value="1"/>
</dbReference>
<sequence length="205" mass="22271">MAEAGAAAPSARQKVLDAAVAVFLERGFEQCSMEQIAAAAGVVRRTVFNLFESKEALFRAAVEQAWAAMPIAEIGADEEAFADPVAGLTRMGLAISDFWAPPAAVAMVRLVIGESRRFPQLAQDYLSLGKLPALSALTGYLGEWDRRGELSVPDPDLAARQFIGMINEPLLWFRVLGQPGAPARKRRTHVVHEAVHTFLARYRPG</sequence>
<dbReference type="PRINTS" id="PR00455">
    <property type="entry name" value="HTHTETR"/>
</dbReference>
<dbReference type="Pfam" id="PF00440">
    <property type="entry name" value="TetR_N"/>
    <property type="match status" value="1"/>
</dbReference>
<protein>
    <submittedName>
        <fullName evidence="4">TetR/AcrR family transcriptional regulator</fullName>
    </submittedName>
</protein>
<dbReference type="SUPFAM" id="SSF48498">
    <property type="entry name" value="Tetracyclin repressor-like, C-terminal domain"/>
    <property type="match status" value="1"/>
</dbReference>
<evidence type="ECO:0000256" key="1">
    <source>
        <dbReference type="ARBA" id="ARBA00023125"/>
    </source>
</evidence>
<feature type="domain" description="HTH tetR-type" evidence="3">
    <location>
        <begin position="9"/>
        <end position="69"/>
    </location>
</feature>
<dbReference type="InterPro" id="IPR050109">
    <property type="entry name" value="HTH-type_TetR-like_transc_reg"/>
</dbReference>
<evidence type="ECO:0000259" key="3">
    <source>
        <dbReference type="PROSITE" id="PS50977"/>
    </source>
</evidence>
<feature type="DNA-binding region" description="H-T-H motif" evidence="2">
    <location>
        <begin position="32"/>
        <end position="51"/>
    </location>
</feature>
<organism evidence="4 5">
    <name type="scientific">Amycolatopsis ultiminotia</name>
    <dbReference type="NCBI Taxonomy" id="543629"/>
    <lineage>
        <taxon>Bacteria</taxon>
        <taxon>Bacillati</taxon>
        <taxon>Actinomycetota</taxon>
        <taxon>Actinomycetes</taxon>
        <taxon>Pseudonocardiales</taxon>
        <taxon>Pseudonocardiaceae</taxon>
        <taxon>Amycolatopsis</taxon>
    </lineage>
</organism>
<accession>A0ABP6XCR1</accession>
<dbReference type="InterPro" id="IPR039536">
    <property type="entry name" value="TetR_C_Proteobacteria"/>
</dbReference>
<name>A0ABP6XCR1_9PSEU</name>
<dbReference type="EMBL" id="BAAAZN010000013">
    <property type="protein sequence ID" value="GAA3564788.1"/>
    <property type="molecule type" value="Genomic_DNA"/>
</dbReference>
<evidence type="ECO:0000313" key="4">
    <source>
        <dbReference type="EMBL" id="GAA3564788.1"/>
    </source>
</evidence>
<keyword evidence="5" id="KW-1185">Reference proteome</keyword>
<evidence type="ECO:0000313" key="5">
    <source>
        <dbReference type="Proteomes" id="UP001500689"/>
    </source>
</evidence>
<comment type="caution">
    <text evidence="4">The sequence shown here is derived from an EMBL/GenBank/DDBJ whole genome shotgun (WGS) entry which is preliminary data.</text>
</comment>
<dbReference type="PANTHER" id="PTHR30055:SF146">
    <property type="entry name" value="HTH-TYPE TRANSCRIPTIONAL DUAL REGULATOR CECR"/>
    <property type="match status" value="1"/>
</dbReference>
<dbReference type="RefSeq" id="WP_344864986.1">
    <property type="nucleotide sequence ID" value="NZ_BAAAZN010000013.1"/>
</dbReference>
<proteinExistence type="predicted"/>
<dbReference type="Proteomes" id="UP001500689">
    <property type="component" value="Unassembled WGS sequence"/>
</dbReference>